<dbReference type="OrthoDB" id="9131041at2"/>
<dbReference type="InterPro" id="IPR020476">
    <property type="entry name" value="Nudix_hydrolase"/>
</dbReference>
<protein>
    <submittedName>
        <fullName evidence="5">8-oxo-dGTP diphosphatase</fullName>
    </submittedName>
</protein>
<dbReference type="InterPro" id="IPR000086">
    <property type="entry name" value="NUDIX_hydrolase_dom"/>
</dbReference>
<dbReference type="SUPFAM" id="SSF55811">
    <property type="entry name" value="Nudix"/>
    <property type="match status" value="1"/>
</dbReference>
<feature type="domain" description="Nudix hydrolase" evidence="4">
    <location>
        <begin position="6"/>
        <end position="145"/>
    </location>
</feature>
<dbReference type="AlphaFoldDB" id="A0A1G8Z1E3"/>
<dbReference type="Proteomes" id="UP000198694">
    <property type="component" value="Unassembled WGS sequence"/>
</dbReference>
<dbReference type="RefSeq" id="WP_093213420.1">
    <property type="nucleotide sequence ID" value="NZ_FNFL01000002.1"/>
</dbReference>
<dbReference type="InterPro" id="IPR014078">
    <property type="entry name" value="Nudix_YtkD"/>
</dbReference>
<dbReference type="EMBL" id="FNFL01000002">
    <property type="protein sequence ID" value="SDK08922.1"/>
    <property type="molecule type" value="Genomic_DNA"/>
</dbReference>
<comment type="similarity">
    <text evidence="1 3">Belongs to the Nudix hydrolase family.</text>
</comment>
<dbReference type="PRINTS" id="PR00502">
    <property type="entry name" value="NUDIXFAMILY"/>
</dbReference>
<evidence type="ECO:0000313" key="6">
    <source>
        <dbReference type="Proteomes" id="UP000198694"/>
    </source>
</evidence>
<dbReference type="InterPro" id="IPR015797">
    <property type="entry name" value="NUDIX_hydrolase-like_dom_sf"/>
</dbReference>
<keyword evidence="2 3" id="KW-0378">Hydrolase</keyword>
<dbReference type="PROSITE" id="PS51462">
    <property type="entry name" value="NUDIX"/>
    <property type="match status" value="1"/>
</dbReference>
<dbReference type="PANTHER" id="PTHR43736:SF1">
    <property type="entry name" value="DIHYDRONEOPTERIN TRIPHOSPHATE DIPHOSPHATASE"/>
    <property type="match status" value="1"/>
</dbReference>
<dbReference type="Gene3D" id="3.90.79.10">
    <property type="entry name" value="Nucleoside Triphosphate Pyrophosphohydrolase"/>
    <property type="match status" value="1"/>
</dbReference>
<evidence type="ECO:0000256" key="1">
    <source>
        <dbReference type="ARBA" id="ARBA00005582"/>
    </source>
</evidence>
<dbReference type="GO" id="GO:0016787">
    <property type="term" value="F:hydrolase activity"/>
    <property type="evidence" value="ECO:0007669"/>
    <property type="project" value="UniProtKB-KW"/>
</dbReference>
<dbReference type="Pfam" id="PF00293">
    <property type="entry name" value="NUDIX"/>
    <property type="match status" value="1"/>
</dbReference>
<dbReference type="STRING" id="407036.SAMN05216243_1947"/>
<evidence type="ECO:0000256" key="2">
    <source>
        <dbReference type="ARBA" id="ARBA00022801"/>
    </source>
</evidence>
<reference evidence="5 6" key="1">
    <citation type="submission" date="2016-10" db="EMBL/GenBank/DDBJ databases">
        <authorList>
            <person name="de Groot N.N."/>
        </authorList>
    </citation>
    <scope>NUCLEOTIDE SEQUENCE [LARGE SCALE GENOMIC DNA]</scope>
    <source>
        <strain evidence="5 6">CGMCC 1.6502</strain>
    </source>
</reference>
<accession>A0A1G8Z1E3</accession>
<evidence type="ECO:0000313" key="5">
    <source>
        <dbReference type="EMBL" id="SDK08922.1"/>
    </source>
</evidence>
<dbReference type="NCBIfam" id="TIGR02705">
    <property type="entry name" value="nudix_YtkD"/>
    <property type="match status" value="1"/>
</dbReference>
<name>A0A1G8Z1E3_9BACI</name>
<evidence type="ECO:0000256" key="3">
    <source>
        <dbReference type="RuleBase" id="RU003476"/>
    </source>
</evidence>
<keyword evidence="6" id="KW-1185">Reference proteome</keyword>
<dbReference type="PROSITE" id="PS00893">
    <property type="entry name" value="NUDIX_BOX"/>
    <property type="match status" value="1"/>
</dbReference>
<organism evidence="5 6">
    <name type="scientific">Sediminibacillus albus</name>
    <dbReference type="NCBI Taxonomy" id="407036"/>
    <lineage>
        <taxon>Bacteria</taxon>
        <taxon>Bacillati</taxon>
        <taxon>Bacillota</taxon>
        <taxon>Bacilli</taxon>
        <taxon>Bacillales</taxon>
        <taxon>Bacillaceae</taxon>
        <taxon>Sediminibacillus</taxon>
    </lineage>
</organism>
<proteinExistence type="inferred from homology"/>
<evidence type="ECO:0000259" key="4">
    <source>
        <dbReference type="PROSITE" id="PS51462"/>
    </source>
</evidence>
<gene>
    <name evidence="5" type="ORF">SAMN05216243_1947</name>
</gene>
<dbReference type="InterPro" id="IPR020084">
    <property type="entry name" value="NUDIX_hydrolase_CS"/>
</dbReference>
<sequence length="158" mass="18354">MITFTDYYNNEVQLSFDDHPFSKSPKHVWVICRWKEQWLLTNHKDRGIEFPGGKVEEGESAEEAAIREVNEETGGIVKELIYVGQYNVAGKGGTIIKNIYFATIEKVIEQNSYYETFGPVQLEKLPEHIKINPDFSFMMKDDVLPNSLNRIYQLAQFR</sequence>
<dbReference type="PANTHER" id="PTHR43736">
    <property type="entry name" value="ADP-RIBOSE PYROPHOSPHATASE"/>
    <property type="match status" value="1"/>
</dbReference>